<dbReference type="Pfam" id="PF00172">
    <property type="entry name" value="Zn_clus"/>
    <property type="match status" value="1"/>
</dbReference>
<dbReference type="PROSITE" id="PS00463">
    <property type="entry name" value="ZN2_CY6_FUNGAL_1"/>
    <property type="match status" value="1"/>
</dbReference>
<dbReference type="SUPFAM" id="SSF57701">
    <property type="entry name" value="Zn2/Cys6 DNA-binding domain"/>
    <property type="match status" value="1"/>
</dbReference>
<evidence type="ECO:0000256" key="1">
    <source>
        <dbReference type="ARBA" id="ARBA00004123"/>
    </source>
</evidence>
<dbReference type="PROSITE" id="PS50048">
    <property type="entry name" value="ZN2_CY6_FUNGAL_2"/>
    <property type="match status" value="1"/>
</dbReference>
<organism evidence="5 6">
    <name type="scientific">Rhizoctonia solani</name>
    <dbReference type="NCBI Taxonomy" id="456999"/>
    <lineage>
        <taxon>Eukaryota</taxon>
        <taxon>Fungi</taxon>
        <taxon>Dikarya</taxon>
        <taxon>Basidiomycota</taxon>
        <taxon>Agaricomycotina</taxon>
        <taxon>Agaricomycetes</taxon>
        <taxon>Cantharellales</taxon>
        <taxon>Ceratobasidiaceae</taxon>
        <taxon>Rhizoctonia</taxon>
    </lineage>
</organism>
<comment type="caution">
    <text evidence="5">The sequence shown here is derived from an EMBL/GenBank/DDBJ whole genome shotgun (WGS) entry which is preliminary data.</text>
</comment>
<protein>
    <recommendedName>
        <fullName evidence="4">Zn(2)-C6 fungal-type domain-containing protein</fullName>
    </recommendedName>
</protein>
<name>A0A8H3CT19_9AGAM</name>
<dbReference type="Proteomes" id="UP000663861">
    <property type="component" value="Unassembled WGS sequence"/>
</dbReference>
<gene>
    <name evidence="5" type="ORF">RDB_LOCUS116724</name>
</gene>
<dbReference type="PANTHER" id="PTHR37534">
    <property type="entry name" value="TRANSCRIPTIONAL ACTIVATOR PROTEIN UGA3"/>
    <property type="match status" value="1"/>
</dbReference>
<dbReference type="EMBL" id="CAJMWY010002851">
    <property type="protein sequence ID" value="CAE6496001.1"/>
    <property type="molecule type" value="Genomic_DNA"/>
</dbReference>
<dbReference type="SMART" id="SM00066">
    <property type="entry name" value="GAL4"/>
    <property type="match status" value="1"/>
</dbReference>
<comment type="subcellular location">
    <subcellularLocation>
        <location evidence="1">Nucleus</location>
    </subcellularLocation>
</comment>
<feature type="domain" description="Zn(2)-C6 fungal-type" evidence="4">
    <location>
        <begin position="9"/>
        <end position="37"/>
    </location>
</feature>
<dbReference type="GO" id="GO:0005634">
    <property type="term" value="C:nucleus"/>
    <property type="evidence" value="ECO:0007669"/>
    <property type="project" value="UniProtKB-SubCell"/>
</dbReference>
<dbReference type="Pfam" id="PF11951">
    <property type="entry name" value="Fungal_trans_2"/>
    <property type="match status" value="1"/>
</dbReference>
<dbReference type="InterPro" id="IPR001138">
    <property type="entry name" value="Zn2Cys6_DnaBD"/>
</dbReference>
<evidence type="ECO:0000313" key="5">
    <source>
        <dbReference type="EMBL" id="CAE6496001.1"/>
    </source>
</evidence>
<keyword evidence="2" id="KW-0539">Nucleus</keyword>
<dbReference type="PANTHER" id="PTHR37534:SF46">
    <property type="entry name" value="ZN(II)2CYS6 TRANSCRIPTION FACTOR (EUROFUNG)"/>
    <property type="match status" value="1"/>
</dbReference>
<dbReference type="AlphaFoldDB" id="A0A8H3CT19"/>
<evidence type="ECO:0000313" key="6">
    <source>
        <dbReference type="Proteomes" id="UP000663861"/>
    </source>
</evidence>
<sequence>MSWTRSATGCLECKTKHKKCDEAKPHCLRCQKSRIECPGYTYVQNPNKPNRKPRTLPAPRTRGSQSHGRTHQETPLANAEKPDLQPQDQAPPDHPAVSEASHGVPDRSGVANLGMLPGTTNLSNVCGSSPSFNGSLQHSLVNSNSPHRLGANFANTDTNAMAASMITSTTTSMTPGQTSLLEALFSLGQPVPPPHRAELVTAPDEPLALNRSRRNIESEGNAMAHEDEGAERMVSIICRQPVLDKTAESNAFPFVLQGYVTWISRMAFDPLKLRPFARDLVISHFEAGEQTRCIIALLANIGSVVGSMELIGGKNNLRWLLGTVKLRPDSKRAELVKALDSVLETIIVHFYASTPSEVIILIHEAAPIFRQLCPEPLDAPINLTSLLQHPLSCLRRFAQIDITFSVLSDTPTFFRYEVATPDMQPSYPDQSVRAIQGDGVVQWLHGIPDEIILLLARMKSIRQDGLSPNEDTIESLEREIRELQTFSGSSSEPFLAIMRSVVQECWRQVAFVYLYMAVCEDPCDTPRVKEAFKRYMRLLNGTRPGRFPDEFLVLTLQIISSAAHRQRDREVIKRRVLGMYRSDPTYVVKDHSIRFMEDYWARADAEGRQVMWRDVAVSGRQVLGV</sequence>
<reference evidence="5" key="1">
    <citation type="submission" date="2021-01" db="EMBL/GenBank/DDBJ databases">
        <authorList>
            <person name="Kaushik A."/>
        </authorList>
    </citation>
    <scope>NUCLEOTIDE SEQUENCE</scope>
    <source>
        <strain evidence="5">AG4-RS23</strain>
    </source>
</reference>
<feature type="region of interest" description="Disordered" evidence="3">
    <location>
        <begin position="39"/>
        <end position="116"/>
    </location>
</feature>
<dbReference type="InterPro" id="IPR036864">
    <property type="entry name" value="Zn2-C6_fun-type_DNA-bd_sf"/>
</dbReference>
<dbReference type="GO" id="GO:0000981">
    <property type="term" value="F:DNA-binding transcription factor activity, RNA polymerase II-specific"/>
    <property type="evidence" value="ECO:0007669"/>
    <property type="project" value="InterPro"/>
</dbReference>
<dbReference type="InterPro" id="IPR021858">
    <property type="entry name" value="Fun_TF"/>
</dbReference>
<accession>A0A8H3CT19</accession>
<proteinExistence type="predicted"/>
<evidence type="ECO:0000259" key="4">
    <source>
        <dbReference type="PROSITE" id="PS50048"/>
    </source>
</evidence>
<dbReference type="GO" id="GO:0008270">
    <property type="term" value="F:zinc ion binding"/>
    <property type="evidence" value="ECO:0007669"/>
    <property type="project" value="InterPro"/>
</dbReference>
<evidence type="ECO:0000256" key="2">
    <source>
        <dbReference type="ARBA" id="ARBA00023242"/>
    </source>
</evidence>
<dbReference type="CDD" id="cd00067">
    <property type="entry name" value="GAL4"/>
    <property type="match status" value="1"/>
</dbReference>
<evidence type="ECO:0000256" key="3">
    <source>
        <dbReference type="SAM" id="MobiDB-lite"/>
    </source>
</evidence>
<dbReference type="Gene3D" id="4.10.240.10">
    <property type="entry name" value="Zn(2)-C6 fungal-type DNA-binding domain"/>
    <property type="match status" value="1"/>
</dbReference>